<evidence type="ECO:0000313" key="10">
    <source>
        <dbReference type="Proteomes" id="UP000317863"/>
    </source>
</evidence>
<dbReference type="EMBL" id="SGJB01000005">
    <property type="protein sequence ID" value="TQQ85001.1"/>
    <property type="molecule type" value="Genomic_DNA"/>
</dbReference>
<evidence type="ECO:0000313" key="9">
    <source>
        <dbReference type="EMBL" id="TQQ85001.1"/>
    </source>
</evidence>
<evidence type="ECO:0000256" key="5">
    <source>
        <dbReference type="ARBA" id="ARBA00023316"/>
    </source>
</evidence>
<keyword evidence="4 6" id="KW-0573">Peptidoglycan synthesis</keyword>
<dbReference type="InterPro" id="IPR005490">
    <property type="entry name" value="LD_TPept_cat_dom"/>
</dbReference>
<comment type="pathway">
    <text evidence="1 6">Cell wall biogenesis; peptidoglycan biosynthesis.</text>
</comment>
<evidence type="ECO:0000256" key="3">
    <source>
        <dbReference type="ARBA" id="ARBA00022960"/>
    </source>
</evidence>
<dbReference type="UniPathway" id="UPA00219"/>
<feature type="domain" description="L,D-TPase catalytic" evidence="8">
    <location>
        <begin position="346"/>
        <end position="465"/>
    </location>
</feature>
<comment type="caution">
    <text evidence="9">The sequence shown here is derived from an EMBL/GenBank/DDBJ whole genome shotgun (WGS) entry which is preliminary data.</text>
</comment>
<keyword evidence="2" id="KW-0808">Transferase</keyword>
<gene>
    <name evidence="9" type="ORF">EXD82_03925</name>
</gene>
<dbReference type="InterPro" id="IPR038063">
    <property type="entry name" value="Transpep_catalytic_dom"/>
</dbReference>
<dbReference type="InterPro" id="IPR050979">
    <property type="entry name" value="LD-transpeptidase"/>
</dbReference>
<dbReference type="GO" id="GO:0016740">
    <property type="term" value="F:transferase activity"/>
    <property type="evidence" value="ECO:0007669"/>
    <property type="project" value="UniProtKB-KW"/>
</dbReference>
<dbReference type="SUPFAM" id="SSF143985">
    <property type="entry name" value="L,D-transpeptidase pre-catalytic domain-like"/>
    <property type="match status" value="1"/>
</dbReference>
<keyword evidence="7" id="KW-1133">Transmembrane helix</keyword>
<organism evidence="9 10">
    <name type="scientific">Peptacetobacter hominis</name>
    <dbReference type="NCBI Taxonomy" id="2743610"/>
    <lineage>
        <taxon>Bacteria</taxon>
        <taxon>Bacillati</taxon>
        <taxon>Bacillota</taxon>
        <taxon>Clostridia</taxon>
        <taxon>Peptostreptococcales</taxon>
        <taxon>Peptostreptococcaceae</taxon>
        <taxon>Peptacetobacter</taxon>
    </lineage>
</organism>
<dbReference type="GO" id="GO:0018104">
    <property type="term" value="P:peptidoglycan-protein cross-linking"/>
    <property type="evidence" value="ECO:0007669"/>
    <property type="project" value="TreeGrafter"/>
</dbReference>
<evidence type="ECO:0000256" key="6">
    <source>
        <dbReference type="PROSITE-ProRule" id="PRU01373"/>
    </source>
</evidence>
<dbReference type="Gene3D" id="2.40.440.10">
    <property type="entry name" value="L,D-transpeptidase catalytic domain-like"/>
    <property type="match status" value="1"/>
</dbReference>
<feature type="transmembrane region" description="Helical" evidence="7">
    <location>
        <begin position="16"/>
        <end position="35"/>
    </location>
</feature>
<keyword evidence="7" id="KW-0472">Membrane</keyword>
<dbReference type="Pfam" id="PF12229">
    <property type="entry name" value="PG_binding_4"/>
    <property type="match status" value="2"/>
</dbReference>
<dbReference type="PANTHER" id="PTHR30582:SF33">
    <property type="entry name" value="EXPORTED PROTEIN"/>
    <property type="match status" value="1"/>
</dbReference>
<dbReference type="GO" id="GO:0071972">
    <property type="term" value="F:peptidoglycan L,D-transpeptidase activity"/>
    <property type="evidence" value="ECO:0007669"/>
    <property type="project" value="TreeGrafter"/>
</dbReference>
<evidence type="ECO:0000256" key="2">
    <source>
        <dbReference type="ARBA" id="ARBA00022679"/>
    </source>
</evidence>
<dbReference type="PANTHER" id="PTHR30582">
    <property type="entry name" value="L,D-TRANSPEPTIDASE"/>
    <property type="match status" value="1"/>
</dbReference>
<dbReference type="Gene3D" id="3.10.20.800">
    <property type="match status" value="1"/>
</dbReference>
<evidence type="ECO:0000256" key="1">
    <source>
        <dbReference type="ARBA" id="ARBA00004752"/>
    </source>
</evidence>
<reference evidence="9 10" key="1">
    <citation type="submission" date="2019-02" db="EMBL/GenBank/DDBJ databases">
        <title>Peptostreptococcaceae bacterium ZHW00191 nov., a new bacterium isolated from the human gut.</title>
        <authorList>
            <person name="Zhou H.-W."/>
            <person name="Chen X.-J."/>
        </authorList>
    </citation>
    <scope>NUCLEOTIDE SEQUENCE [LARGE SCALE GENOMIC DNA]</scope>
    <source>
        <strain evidence="9 10">ZHW00191</strain>
    </source>
</reference>
<evidence type="ECO:0000259" key="8">
    <source>
        <dbReference type="PROSITE" id="PS52029"/>
    </source>
</evidence>
<dbReference type="InterPro" id="IPR022029">
    <property type="entry name" value="YoaR-like_PG-bd"/>
</dbReference>
<dbReference type="PROSITE" id="PS52029">
    <property type="entry name" value="LD_TPASE"/>
    <property type="match status" value="1"/>
</dbReference>
<feature type="active site" description="Proton donor/acceptor" evidence="6">
    <location>
        <position position="420"/>
    </location>
</feature>
<dbReference type="AlphaFoldDB" id="A0A544QWD9"/>
<dbReference type="Pfam" id="PF03734">
    <property type="entry name" value="YkuD"/>
    <property type="match status" value="1"/>
</dbReference>
<dbReference type="GO" id="GO:0071555">
    <property type="term" value="P:cell wall organization"/>
    <property type="evidence" value="ECO:0007669"/>
    <property type="project" value="UniProtKB-UniRule"/>
</dbReference>
<proteinExistence type="predicted"/>
<keyword evidence="7" id="KW-0812">Transmembrane</keyword>
<evidence type="ECO:0000256" key="7">
    <source>
        <dbReference type="SAM" id="Phobius"/>
    </source>
</evidence>
<sequence>MSGKKDVFKNLSVKKTAAIVIGCLVIIYIAFSLYFTNHFYFGTKINGESVSGKTIEQAEELFGRSSKEYSLTLIDRRDNKYTISADDIDLKLKSGNEIEKIKNQQNAFSWPISIWTDKSYTAELVEFNQEKLEKKYNSFECFKKEYIIEPKSAYPEYVRTTNSYVIRKEVNGNKLKKDELLKGVINAINSETPEINLDEAGYYEKPKNTSDDKNLAKAVEELNKKVKMKVTYDFEDRKEVLGGYELSKMLKCDSEGDYKVSIDRDVMIEYLRGLSREYSTYGDARPFTTASGKEITIFGGSYGWLIDKEKEADELTKVIEKGKSVTREPVYSQKALYRTKDDIGKTYVEISLSGQYLWYFRDGKLVTSFPVVTGNVSKGHGTPGGIYPLNYKERDTYLSGQGYNSHVNYWMPFNSNIGLHDATWRSSFGGSIYKSNGSHGCVNCPYSGAATIYQTIEPGTPIILY</sequence>
<keyword evidence="3 6" id="KW-0133">Cell shape</keyword>
<evidence type="ECO:0000256" key="4">
    <source>
        <dbReference type="ARBA" id="ARBA00022984"/>
    </source>
</evidence>
<name>A0A544QWD9_9FIRM</name>
<dbReference type="SUPFAM" id="SSF141523">
    <property type="entry name" value="L,D-transpeptidase catalytic domain-like"/>
    <property type="match status" value="1"/>
</dbReference>
<feature type="active site" description="Nucleophile" evidence="6">
    <location>
        <position position="441"/>
    </location>
</feature>
<protein>
    <submittedName>
        <fullName evidence="9">Peptidoglycan-binding protein</fullName>
    </submittedName>
</protein>
<dbReference type="CDD" id="cd16913">
    <property type="entry name" value="YkuD_like"/>
    <property type="match status" value="1"/>
</dbReference>
<dbReference type="OrthoDB" id="3176960at2"/>
<dbReference type="GO" id="GO:0008360">
    <property type="term" value="P:regulation of cell shape"/>
    <property type="evidence" value="ECO:0007669"/>
    <property type="project" value="UniProtKB-UniRule"/>
</dbReference>
<dbReference type="GO" id="GO:0005576">
    <property type="term" value="C:extracellular region"/>
    <property type="evidence" value="ECO:0007669"/>
    <property type="project" value="TreeGrafter"/>
</dbReference>
<keyword evidence="10" id="KW-1185">Reference proteome</keyword>
<keyword evidence="5 6" id="KW-0961">Cell wall biogenesis/degradation</keyword>
<accession>A0A544QWD9</accession>
<dbReference type="Proteomes" id="UP000317863">
    <property type="component" value="Unassembled WGS sequence"/>
</dbReference>
<dbReference type="InterPro" id="IPR038054">
    <property type="entry name" value="LD_TPept-like_central_sf"/>
</dbReference>
<dbReference type="RefSeq" id="WP_142535606.1">
    <property type="nucleotide sequence ID" value="NZ_SGJB01000005.1"/>
</dbReference>